<keyword evidence="1" id="KW-0812">Transmembrane</keyword>
<comment type="caution">
    <text evidence="2">The sequence shown here is derived from an EMBL/GenBank/DDBJ whole genome shotgun (WGS) entry which is preliminary data.</text>
</comment>
<protein>
    <recommendedName>
        <fullName evidence="4">Lipoprotein</fullName>
    </recommendedName>
</protein>
<feature type="transmembrane region" description="Helical" evidence="1">
    <location>
        <begin position="6"/>
        <end position="26"/>
    </location>
</feature>
<dbReference type="Proteomes" id="UP001524435">
    <property type="component" value="Unassembled WGS sequence"/>
</dbReference>
<keyword evidence="1" id="KW-0472">Membrane</keyword>
<evidence type="ECO:0000313" key="3">
    <source>
        <dbReference type="Proteomes" id="UP001524435"/>
    </source>
</evidence>
<dbReference type="PROSITE" id="PS51257">
    <property type="entry name" value="PROKAR_LIPOPROTEIN"/>
    <property type="match status" value="1"/>
</dbReference>
<evidence type="ECO:0000256" key="1">
    <source>
        <dbReference type="SAM" id="Phobius"/>
    </source>
</evidence>
<name>A0ABT1SKE0_9FIRM</name>
<dbReference type="EMBL" id="JANGCH010000006">
    <property type="protein sequence ID" value="MCQ5121698.1"/>
    <property type="molecule type" value="Genomic_DNA"/>
</dbReference>
<sequence length="43" mass="5216">MKKERWLWIALILLVLMVGCLMVYMSDRWEVDQLGMETKEMIL</sequence>
<accession>A0ABT1SKE0</accession>
<evidence type="ECO:0000313" key="2">
    <source>
        <dbReference type="EMBL" id="MCQ5121698.1"/>
    </source>
</evidence>
<gene>
    <name evidence="2" type="ORF">NE663_05415</name>
</gene>
<proteinExistence type="predicted"/>
<organism evidence="2 3">
    <name type="scientific">Massilicoli timonensis</name>
    <dbReference type="NCBI Taxonomy" id="2015901"/>
    <lineage>
        <taxon>Bacteria</taxon>
        <taxon>Bacillati</taxon>
        <taxon>Bacillota</taxon>
        <taxon>Erysipelotrichia</taxon>
        <taxon>Erysipelotrichales</taxon>
        <taxon>Erysipelotrichaceae</taxon>
        <taxon>Massilicoli</taxon>
    </lineage>
</organism>
<keyword evidence="1" id="KW-1133">Transmembrane helix</keyword>
<keyword evidence="3" id="KW-1185">Reference proteome</keyword>
<evidence type="ECO:0008006" key="4">
    <source>
        <dbReference type="Google" id="ProtNLM"/>
    </source>
</evidence>
<dbReference type="RefSeq" id="WP_256197630.1">
    <property type="nucleotide sequence ID" value="NZ_CANTYB010000110.1"/>
</dbReference>
<reference evidence="2 3" key="1">
    <citation type="submission" date="2022-06" db="EMBL/GenBank/DDBJ databases">
        <title>Isolation of gut microbiota from human fecal samples.</title>
        <authorList>
            <person name="Pamer E.G."/>
            <person name="Barat B."/>
            <person name="Waligurski E."/>
            <person name="Medina S."/>
            <person name="Paddock L."/>
            <person name="Mostad J."/>
        </authorList>
    </citation>
    <scope>NUCLEOTIDE SEQUENCE [LARGE SCALE GENOMIC DNA]</scope>
    <source>
        <strain evidence="2 3">DFI.6.1</strain>
    </source>
</reference>